<protein>
    <submittedName>
        <fullName evidence="2">Uncharacterized protein</fullName>
    </submittedName>
</protein>
<reference evidence="1" key="1">
    <citation type="journal article" date="2013" name="Genetics">
        <title>The draft genome and transcriptome of Panagrellus redivivus are shaped by the harsh demands of a free-living lifestyle.</title>
        <authorList>
            <person name="Srinivasan J."/>
            <person name="Dillman A.R."/>
            <person name="Macchietto M.G."/>
            <person name="Heikkinen L."/>
            <person name="Lakso M."/>
            <person name="Fracchia K.M."/>
            <person name="Antoshechkin I."/>
            <person name="Mortazavi A."/>
            <person name="Wong G."/>
            <person name="Sternberg P.W."/>
        </authorList>
    </citation>
    <scope>NUCLEOTIDE SEQUENCE [LARGE SCALE GENOMIC DNA]</scope>
    <source>
        <strain evidence="1">MT8872</strain>
    </source>
</reference>
<dbReference type="WBParaSite" id="Pan_g18923.t1">
    <property type="protein sequence ID" value="Pan_g18923.t1"/>
    <property type="gene ID" value="Pan_g18923"/>
</dbReference>
<evidence type="ECO:0000313" key="1">
    <source>
        <dbReference type="Proteomes" id="UP000492821"/>
    </source>
</evidence>
<evidence type="ECO:0000313" key="2">
    <source>
        <dbReference type="WBParaSite" id="Pan_g18923.t1"/>
    </source>
</evidence>
<accession>A0A7E4VBF2</accession>
<dbReference type="AlphaFoldDB" id="A0A7E4VBF2"/>
<name>A0A7E4VBF2_PANRE</name>
<sequence length="172" mass="18931">MNQHKLPYPMRPDYYLFMCLNGSPVHSPGCHTAQTAEKRVINGFIAYLFRGHCAAARDCTHSAPQAGCRLNEDRVLKTLVIHVWNSLLQPTNLISVAPTASPGRSGGGGGGPPLALRVFLFLPSPLPIEMPLFSVLSFNPTIELNQITVRRPPTASKRSYVMGLPSYFWRGD</sequence>
<dbReference type="Proteomes" id="UP000492821">
    <property type="component" value="Unassembled WGS sequence"/>
</dbReference>
<keyword evidence="1" id="KW-1185">Reference proteome</keyword>
<reference evidence="2" key="2">
    <citation type="submission" date="2020-10" db="UniProtKB">
        <authorList>
            <consortium name="WormBaseParasite"/>
        </authorList>
    </citation>
    <scope>IDENTIFICATION</scope>
</reference>
<proteinExistence type="predicted"/>
<organism evidence="1 2">
    <name type="scientific">Panagrellus redivivus</name>
    <name type="common">Microworm</name>
    <dbReference type="NCBI Taxonomy" id="6233"/>
    <lineage>
        <taxon>Eukaryota</taxon>
        <taxon>Metazoa</taxon>
        <taxon>Ecdysozoa</taxon>
        <taxon>Nematoda</taxon>
        <taxon>Chromadorea</taxon>
        <taxon>Rhabditida</taxon>
        <taxon>Tylenchina</taxon>
        <taxon>Panagrolaimomorpha</taxon>
        <taxon>Panagrolaimoidea</taxon>
        <taxon>Panagrolaimidae</taxon>
        <taxon>Panagrellus</taxon>
    </lineage>
</organism>